<dbReference type="CDD" id="cd00077">
    <property type="entry name" value="HDc"/>
    <property type="match status" value="1"/>
</dbReference>
<evidence type="ECO:0000256" key="1">
    <source>
        <dbReference type="ARBA" id="ARBA00007476"/>
    </source>
</evidence>
<dbReference type="FunFam" id="1.10.3210.10:FF:000001">
    <property type="entry name" value="GTP pyrophosphokinase RelA"/>
    <property type="match status" value="1"/>
</dbReference>
<dbReference type="Gene3D" id="1.10.3210.10">
    <property type="entry name" value="Hypothetical protein af1432"/>
    <property type="match status" value="1"/>
</dbReference>
<evidence type="ECO:0000313" key="3">
    <source>
        <dbReference type="EMBL" id="SPC86891.1"/>
    </source>
</evidence>
<dbReference type="InterPro" id="IPR003607">
    <property type="entry name" value="HD/PDEase_dom"/>
</dbReference>
<dbReference type="AlphaFoldDB" id="A0A2N9FIZ4"/>
<protein>
    <recommendedName>
        <fullName evidence="2">HD domain-containing protein</fullName>
    </recommendedName>
</protein>
<gene>
    <name evidence="3" type="ORF">FSB_LOCUS14773</name>
</gene>
<dbReference type="Pfam" id="PF13328">
    <property type="entry name" value="HD_4"/>
    <property type="match status" value="1"/>
</dbReference>
<dbReference type="EMBL" id="OIVN01000884">
    <property type="protein sequence ID" value="SPC86891.1"/>
    <property type="molecule type" value="Genomic_DNA"/>
</dbReference>
<dbReference type="SUPFAM" id="SSF109604">
    <property type="entry name" value="HD-domain/PDEase-like"/>
    <property type="match status" value="1"/>
</dbReference>
<dbReference type="PANTHER" id="PTHR21262">
    <property type="entry name" value="GUANOSINE-3',5'-BIS DIPHOSPHATE 3'-PYROPHOSPHOHYDROLASE"/>
    <property type="match status" value="1"/>
</dbReference>
<dbReference type="InterPro" id="IPR006674">
    <property type="entry name" value="HD_domain"/>
</dbReference>
<accession>A0A2N9FIZ4</accession>
<dbReference type="SMART" id="SM00471">
    <property type="entry name" value="HDc"/>
    <property type="match status" value="1"/>
</dbReference>
<organism evidence="3">
    <name type="scientific">Fagus sylvatica</name>
    <name type="common">Beechnut</name>
    <dbReference type="NCBI Taxonomy" id="28930"/>
    <lineage>
        <taxon>Eukaryota</taxon>
        <taxon>Viridiplantae</taxon>
        <taxon>Streptophyta</taxon>
        <taxon>Embryophyta</taxon>
        <taxon>Tracheophyta</taxon>
        <taxon>Spermatophyta</taxon>
        <taxon>Magnoliopsida</taxon>
        <taxon>eudicotyledons</taxon>
        <taxon>Gunneridae</taxon>
        <taxon>Pentapetalae</taxon>
        <taxon>rosids</taxon>
        <taxon>fabids</taxon>
        <taxon>Fagales</taxon>
        <taxon>Fagaceae</taxon>
        <taxon>Fagus</taxon>
    </lineage>
</organism>
<evidence type="ECO:0000259" key="2">
    <source>
        <dbReference type="PROSITE" id="PS51831"/>
    </source>
</evidence>
<sequence>MLEGVDVTGCPIFSDAKVQKAVAFAKKAHHGQLRKTGDPYLTHCIHTGRILAMLVPSSGKRAVDTVVAGILHDVIDDTYESLHNIEEEFGDDVAKLVAGVSKLSYINQLLRRNRRINVNPGTLGPEEANNLRVMLLGMVDDPRVVLIKLADRLHNMRTIYVLPLPKAQAVAKETLVIWCSLASRLGLWALKAELEDLCFAVLQPQVFRKMRADLASMWSPSSRAGNPRRISARASLLPLDEKSLASEVEGPMAIDEDITSLKDLLEAVVPFDILLDRRKRTKFLNSLRSTLETHTKPKVLRDAGIALASLVVCEEALERELIISSSYVLFLSLSFSAYAF</sequence>
<dbReference type="GO" id="GO:0009507">
    <property type="term" value="C:chloroplast"/>
    <property type="evidence" value="ECO:0007669"/>
    <property type="project" value="TreeGrafter"/>
</dbReference>
<feature type="domain" description="HD" evidence="2">
    <location>
        <begin position="40"/>
        <end position="156"/>
    </location>
</feature>
<reference evidence="3" key="1">
    <citation type="submission" date="2018-02" db="EMBL/GenBank/DDBJ databases">
        <authorList>
            <person name="Cohen D.B."/>
            <person name="Kent A.D."/>
        </authorList>
    </citation>
    <scope>NUCLEOTIDE SEQUENCE</scope>
</reference>
<name>A0A2N9FIZ4_FAGSY</name>
<comment type="similarity">
    <text evidence="1">Belongs to the RelA/SpoT family.</text>
</comment>
<dbReference type="PANTHER" id="PTHR21262:SF31">
    <property type="entry name" value="GTP PYROPHOSPHOKINASE"/>
    <property type="match status" value="1"/>
</dbReference>
<dbReference type="PROSITE" id="PS51831">
    <property type="entry name" value="HD"/>
    <property type="match status" value="1"/>
</dbReference>
<proteinExistence type="inferred from homology"/>